<dbReference type="InterPro" id="IPR001623">
    <property type="entry name" value="DnaJ_domain"/>
</dbReference>
<protein>
    <recommendedName>
        <fullName evidence="3">J domain-containing protein</fullName>
    </recommendedName>
</protein>
<feature type="region of interest" description="Disordered" evidence="1">
    <location>
        <begin position="350"/>
        <end position="384"/>
    </location>
</feature>
<accession>A0A8T2YCU4</accession>
<keyword evidence="5" id="KW-1185">Reference proteome</keyword>
<evidence type="ECO:0000313" key="4">
    <source>
        <dbReference type="EMBL" id="KAH8502988.1"/>
    </source>
</evidence>
<evidence type="ECO:0000259" key="3">
    <source>
        <dbReference type="PROSITE" id="PS50076"/>
    </source>
</evidence>
<dbReference type="PANTHER" id="PTHR45295:SF1">
    <property type="entry name" value="CHAPERONE PROTEIN DNAJ C76, CHLOROPLASTIC"/>
    <property type="match status" value="1"/>
</dbReference>
<dbReference type="PROSITE" id="PS50076">
    <property type="entry name" value="DNAJ_2"/>
    <property type="match status" value="1"/>
</dbReference>
<dbReference type="Pfam" id="PF13370">
    <property type="entry name" value="Fer4_13"/>
    <property type="match status" value="1"/>
</dbReference>
<organism evidence="4 5">
    <name type="scientific">Populus deltoides</name>
    <name type="common">Eastern poplar</name>
    <name type="synonym">Eastern cottonwood</name>
    <dbReference type="NCBI Taxonomy" id="3696"/>
    <lineage>
        <taxon>Eukaryota</taxon>
        <taxon>Viridiplantae</taxon>
        <taxon>Streptophyta</taxon>
        <taxon>Embryophyta</taxon>
        <taxon>Tracheophyta</taxon>
        <taxon>Spermatophyta</taxon>
        <taxon>Magnoliopsida</taxon>
        <taxon>eudicotyledons</taxon>
        <taxon>Gunneridae</taxon>
        <taxon>Pentapetalae</taxon>
        <taxon>rosids</taxon>
        <taxon>fabids</taxon>
        <taxon>Malpighiales</taxon>
        <taxon>Salicaceae</taxon>
        <taxon>Saliceae</taxon>
        <taxon>Populus</taxon>
    </lineage>
</organism>
<comment type="caution">
    <text evidence="4">The sequence shown here is derived from an EMBL/GenBank/DDBJ whole genome shotgun (WGS) entry which is preliminary data.</text>
</comment>
<evidence type="ECO:0000256" key="2">
    <source>
        <dbReference type="SAM" id="Phobius"/>
    </source>
</evidence>
<dbReference type="Gene3D" id="1.10.287.110">
    <property type="entry name" value="DnaJ domain"/>
    <property type="match status" value="1"/>
</dbReference>
<dbReference type="EMBL" id="JACEGQ020000007">
    <property type="protein sequence ID" value="KAH8502988.1"/>
    <property type="molecule type" value="Genomic_DNA"/>
</dbReference>
<reference evidence="4" key="1">
    <citation type="journal article" date="2021" name="J. Hered.">
        <title>Genome Assembly of Salicaceae Populus deltoides (Eastern Cottonwood) I-69 Based on Nanopore Sequencing and Hi-C Technologies.</title>
        <authorList>
            <person name="Bai S."/>
            <person name="Wu H."/>
            <person name="Zhang J."/>
            <person name="Pan Z."/>
            <person name="Zhao W."/>
            <person name="Li Z."/>
            <person name="Tong C."/>
        </authorList>
    </citation>
    <scope>NUCLEOTIDE SEQUENCE</scope>
    <source>
        <tissue evidence="4">Leaf</tissue>
    </source>
</reference>
<keyword evidence="2" id="KW-1133">Transmembrane helix</keyword>
<feature type="region of interest" description="Disordered" evidence="1">
    <location>
        <begin position="307"/>
        <end position="329"/>
    </location>
</feature>
<gene>
    <name evidence="4" type="ORF">H0E87_014341</name>
</gene>
<feature type="transmembrane region" description="Helical" evidence="2">
    <location>
        <begin position="430"/>
        <end position="451"/>
    </location>
</feature>
<evidence type="ECO:0000256" key="1">
    <source>
        <dbReference type="SAM" id="MobiDB-lite"/>
    </source>
</evidence>
<dbReference type="Proteomes" id="UP000807159">
    <property type="component" value="Chromosome 7"/>
</dbReference>
<feature type="domain" description="J" evidence="3">
    <location>
        <begin position="63"/>
        <end position="126"/>
    </location>
</feature>
<name>A0A8T2YCU4_POPDE</name>
<sequence length="457" mass="50708">MPAGCLPSLYTSFASMTTRILTPKTFTSFPPTSSRKTCNYSMTCRATSSSSSSSSYSSITDFDLYDLLGIDSSSDHSQIKTAYRTLQKRCHPDIAGPAGHDMAIILNEAYSLLSDPNSRLAYDKEQAKMAELRGYSGKPIYSVWFGSEKKTFAIESLHGRARVVAQWADPEHKIQAAIDACPVDCISTVERSDLAALEFLMSKQPRGSVRVGGGNTAGGRVSNIFIDVKKFQNRFVDAMNKANPQNSMESDLQREARISAFQAIRSISNWLYWQSPKGRADSPESCQKLARIVRKSPQPNINKIREAAAARKKARENTRPNTRPFRQTPSSSLYYDEYWIPSTQFLPASVNSSSSRATPETSHTKEPKKLEKDNRGEEKRQTNPIRWEIPMVPAIIAAVIIHLQVGEGTVGRLNEHVGGSFALEIVNSSWLQVTLAGITWYLIGLSIIGVVEAIRKR</sequence>
<dbReference type="CDD" id="cd06257">
    <property type="entry name" value="DnaJ"/>
    <property type="match status" value="1"/>
</dbReference>
<dbReference type="Pfam" id="PF00226">
    <property type="entry name" value="DnaJ"/>
    <property type="match status" value="1"/>
</dbReference>
<feature type="compositionally biased region" description="Polar residues" evidence="1">
    <location>
        <begin position="350"/>
        <end position="361"/>
    </location>
</feature>
<dbReference type="PANTHER" id="PTHR45295">
    <property type="entry name" value="CHAPERONE PROTEIN DNAJ C76, CHLOROPLASTIC"/>
    <property type="match status" value="1"/>
</dbReference>
<evidence type="ECO:0000313" key="5">
    <source>
        <dbReference type="Proteomes" id="UP000807159"/>
    </source>
</evidence>
<keyword evidence="2" id="KW-0472">Membrane</keyword>
<dbReference type="Gene3D" id="3.30.70.20">
    <property type="match status" value="1"/>
</dbReference>
<dbReference type="SMART" id="SM00271">
    <property type="entry name" value="DnaJ"/>
    <property type="match status" value="1"/>
</dbReference>
<feature type="compositionally biased region" description="Polar residues" evidence="1">
    <location>
        <begin position="319"/>
        <end position="329"/>
    </location>
</feature>
<proteinExistence type="predicted"/>
<dbReference type="InterPro" id="IPR036869">
    <property type="entry name" value="J_dom_sf"/>
</dbReference>
<keyword evidence="2" id="KW-0812">Transmembrane</keyword>
<dbReference type="AlphaFoldDB" id="A0A8T2YCU4"/>
<feature type="compositionally biased region" description="Basic and acidic residues" evidence="1">
    <location>
        <begin position="362"/>
        <end position="381"/>
    </location>
</feature>
<dbReference type="SUPFAM" id="SSF46565">
    <property type="entry name" value="Chaperone J-domain"/>
    <property type="match status" value="1"/>
</dbReference>